<evidence type="ECO:0000256" key="1">
    <source>
        <dbReference type="ARBA" id="ARBA00022618"/>
    </source>
</evidence>
<keyword evidence="2 4" id="KW-0195">Cyclin</keyword>
<dbReference type="PROSITE" id="PS00292">
    <property type="entry name" value="CYCLINS"/>
    <property type="match status" value="1"/>
</dbReference>
<evidence type="ECO:0000256" key="2">
    <source>
        <dbReference type="ARBA" id="ARBA00023127"/>
    </source>
</evidence>
<dbReference type="AlphaFoldDB" id="A0A2U1NCQ5"/>
<dbReference type="InterPro" id="IPR013763">
    <property type="entry name" value="Cyclin-like_dom"/>
</dbReference>
<keyword evidence="1" id="KW-0132">Cell division</keyword>
<name>A0A2U1NCQ5_ARTAN</name>
<dbReference type="STRING" id="35608.A0A2U1NCQ5"/>
<dbReference type="Proteomes" id="UP000245207">
    <property type="component" value="Unassembled WGS sequence"/>
</dbReference>
<dbReference type="InterPro" id="IPR048258">
    <property type="entry name" value="Cyclins_cyclin-box"/>
</dbReference>
<keyword evidence="7" id="KW-1185">Reference proteome</keyword>
<dbReference type="OrthoDB" id="1745195at2759"/>
<evidence type="ECO:0000256" key="3">
    <source>
        <dbReference type="ARBA" id="ARBA00023306"/>
    </source>
</evidence>
<comment type="similarity">
    <text evidence="4">Belongs to the cyclin family.</text>
</comment>
<evidence type="ECO:0000313" key="6">
    <source>
        <dbReference type="EMBL" id="PWA71305.1"/>
    </source>
</evidence>
<dbReference type="GO" id="GO:0051301">
    <property type="term" value="P:cell division"/>
    <property type="evidence" value="ECO:0007669"/>
    <property type="project" value="UniProtKB-KW"/>
</dbReference>
<comment type="caution">
    <text evidence="6">The sequence shown here is derived from an EMBL/GenBank/DDBJ whole genome shotgun (WGS) entry which is preliminary data.</text>
</comment>
<dbReference type="Gene3D" id="1.10.472.10">
    <property type="entry name" value="Cyclin-like"/>
    <property type="match status" value="1"/>
</dbReference>
<dbReference type="FunFam" id="1.10.472.10:FF:000001">
    <property type="entry name" value="G2/mitotic-specific cyclin"/>
    <property type="match status" value="1"/>
</dbReference>
<organism evidence="6 7">
    <name type="scientific">Artemisia annua</name>
    <name type="common">Sweet wormwood</name>
    <dbReference type="NCBI Taxonomy" id="35608"/>
    <lineage>
        <taxon>Eukaryota</taxon>
        <taxon>Viridiplantae</taxon>
        <taxon>Streptophyta</taxon>
        <taxon>Embryophyta</taxon>
        <taxon>Tracheophyta</taxon>
        <taxon>Spermatophyta</taxon>
        <taxon>Magnoliopsida</taxon>
        <taxon>eudicotyledons</taxon>
        <taxon>Gunneridae</taxon>
        <taxon>Pentapetalae</taxon>
        <taxon>asterids</taxon>
        <taxon>campanulids</taxon>
        <taxon>Asterales</taxon>
        <taxon>Asteraceae</taxon>
        <taxon>Asteroideae</taxon>
        <taxon>Anthemideae</taxon>
        <taxon>Artemisiinae</taxon>
        <taxon>Artemisia</taxon>
    </lineage>
</organism>
<dbReference type="SMART" id="SM00385">
    <property type="entry name" value="CYCLIN"/>
    <property type="match status" value="1"/>
</dbReference>
<reference evidence="6 7" key="1">
    <citation type="journal article" date="2018" name="Mol. Plant">
        <title>The genome of Artemisia annua provides insight into the evolution of Asteraceae family and artemisinin biosynthesis.</title>
        <authorList>
            <person name="Shen Q."/>
            <person name="Zhang L."/>
            <person name="Liao Z."/>
            <person name="Wang S."/>
            <person name="Yan T."/>
            <person name="Shi P."/>
            <person name="Liu M."/>
            <person name="Fu X."/>
            <person name="Pan Q."/>
            <person name="Wang Y."/>
            <person name="Lv Z."/>
            <person name="Lu X."/>
            <person name="Zhang F."/>
            <person name="Jiang W."/>
            <person name="Ma Y."/>
            <person name="Chen M."/>
            <person name="Hao X."/>
            <person name="Li L."/>
            <person name="Tang Y."/>
            <person name="Lv G."/>
            <person name="Zhou Y."/>
            <person name="Sun X."/>
            <person name="Brodelius P.E."/>
            <person name="Rose J.K.C."/>
            <person name="Tang K."/>
        </authorList>
    </citation>
    <scope>NUCLEOTIDE SEQUENCE [LARGE SCALE GENOMIC DNA]</scope>
    <source>
        <strain evidence="7">cv. Huhao1</strain>
        <tissue evidence="6">Leaf</tissue>
    </source>
</reference>
<dbReference type="InterPro" id="IPR039361">
    <property type="entry name" value="Cyclin"/>
</dbReference>
<dbReference type="InterPro" id="IPR006671">
    <property type="entry name" value="Cyclin_N"/>
</dbReference>
<sequence>MAKNERKTSDYIHLQPEVTKRSRMMLIDWLIEVQDDLKLTDKTLYLAINIIDRFLAAETITIDEFQCVGIIALFIASKYQETNCRGFRPDVNEFVDYCDGAYERQDGLAMEIRILNRLGWRLSTSEINGP</sequence>
<protein>
    <submittedName>
        <fullName evidence="6">Cyclin A/B/D/E</fullName>
    </submittedName>
</protein>
<dbReference type="Pfam" id="PF00134">
    <property type="entry name" value="Cyclin_N"/>
    <property type="match status" value="1"/>
</dbReference>
<gene>
    <name evidence="6" type="ORF">CTI12_AA282400</name>
</gene>
<dbReference type="InterPro" id="IPR036915">
    <property type="entry name" value="Cyclin-like_sf"/>
</dbReference>
<dbReference type="SUPFAM" id="SSF47954">
    <property type="entry name" value="Cyclin-like"/>
    <property type="match status" value="1"/>
</dbReference>
<proteinExistence type="inferred from homology"/>
<dbReference type="PANTHER" id="PTHR10177">
    <property type="entry name" value="CYCLINS"/>
    <property type="match status" value="1"/>
</dbReference>
<evidence type="ECO:0000259" key="5">
    <source>
        <dbReference type="SMART" id="SM00385"/>
    </source>
</evidence>
<feature type="domain" description="Cyclin-like" evidence="5">
    <location>
        <begin position="28"/>
        <end position="116"/>
    </location>
</feature>
<keyword evidence="3" id="KW-0131">Cell cycle</keyword>
<accession>A0A2U1NCQ5</accession>
<evidence type="ECO:0000256" key="4">
    <source>
        <dbReference type="RuleBase" id="RU000383"/>
    </source>
</evidence>
<dbReference type="EMBL" id="PKPP01003102">
    <property type="protein sequence ID" value="PWA71305.1"/>
    <property type="molecule type" value="Genomic_DNA"/>
</dbReference>
<evidence type="ECO:0000313" key="7">
    <source>
        <dbReference type="Proteomes" id="UP000245207"/>
    </source>
</evidence>